<organism evidence="1">
    <name type="scientific">marine sediment metagenome</name>
    <dbReference type="NCBI Taxonomy" id="412755"/>
    <lineage>
        <taxon>unclassified sequences</taxon>
        <taxon>metagenomes</taxon>
        <taxon>ecological metagenomes</taxon>
    </lineage>
</organism>
<comment type="caution">
    <text evidence="1">The sequence shown here is derived from an EMBL/GenBank/DDBJ whole genome shotgun (WGS) entry which is preliminary data.</text>
</comment>
<name>X0ZP23_9ZZZZ</name>
<feature type="non-terminal residue" evidence="1">
    <location>
        <position position="76"/>
    </location>
</feature>
<gene>
    <name evidence="1" type="ORF">S01H4_09893</name>
</gene>
<dbReference type="AlphaFoldDB" id="X0ZP23"/>
<reference evidence="1" key="1">
    <citation type="journal article" date="2014" name="Front. Microbiol.">
        <title>High frequency of phylogenetically diverse reductive dehalogenase-homologous genes in deep subseafloor sedimentary metagenomes.</title>
        <authorList>
            <person name="Kawai M."/>
            <person name="Futagami T."/>
            <person name="Toyoda A."/>
            <person name="Takaki Y."/>
            <person name="Nishi S."/>
            <person name="Hori S."/>
            <person name="Arai W."/>
            <person name="Tsubouchi T."/>
            <person name="Morono Y."/>
            <person name="Uchiyama I."/>
            <person name="Ito T."/>
            <person name="Fujiyama A."/>
            <person name="Inagaki F."/>
            <person name="Takami H."/>
        </authorList>
    </citation>
    <scope>NUCLEOTIDE SEQUENCE</scope>
    <source>
        <strain evidence="1">Expedition CK06-06</strain>
    </source>
</reference>
<proteinExistence type="predicted"/>
<protein>
    <submittedName>
        <fullName evidence="1">Uncharacterized protein</fullName>
    </submittedName>
</protein>
<dbReference type="EMBL" id="BART01003675">
    <property type="protein sequence ID" value="GAG59817.1"/>
    <property type="molecule type" value="Genomic_DNA"/>
</dbReference>
<evidence type="ECO:0000313" key="1">
    <source>
        <dbReference type="EMBL" id="GAG59817.1"/>
    </source>
</evidence>
<sequence length="76" mass="8799">MIKIRFYLSHSIRGIYGNNATPVQMQKNCDKAILIANLIRNAIPSIEVYCPGEHEDFVSKAYHRDYLTEKQILMVD</sequence>
<accession>X0ZP23</accession>